<dbReference type="GO" id="GO:0015188">
    <property type="term" value="F:L-isoleucine transmembrane transporter activity"/>
    <property type="evidence" value="ECO:0007669"/>
    <property type="project" value="TreeGrafter"/>
</dbReference>
<dbReference type="InterPro" id="IPR051120">
    <property type="entry name" value="ABC_AA/LPS_Transport"/>
</dbReference>
<dbReference type="GO" id="GO:0005304">
    <property type="term" value="F:L-valine transmembrane transporter activity"/>
    <property type="evidence" value="ECO:0007669"/>
    <property type="project" value="TreeGrafter"/>
</dbReference>
<dbReference type="FunFam" id="3.40.50.300:FF:000421">
    <property type="entry name" value="Branched-chain amino acid ABC transporter ATP-binding protein"/>
    <property type="match status" value="1"/>
</dbReference>
<name>A0A7V2SVL9_9BACT</name>
<dbReference type="EMBL" id="DRND01000216">
    <property type="protein sequence ID" value="HFC46762.1"/>
    <property type="molecule type" value="Genomic_DNA"/>
</dbReference>
<dbReference type="PANTHER" id="PTHR45772:SF7">
    <property type="entry name" value="AMINO ACID ABC TRANSPORTER ATP-BINDING PROTEIN"/>
    <property type="match status" value="1"/>
</dbReference>
<dbReference type="GO" id="GO:0016887">
    <property type="term" value="F:ATP hydrolysis activity"/>
    <property type="evidence" value="ECO:0007669"/>
    <property type="project" value="InterPro"/>
</dbReference>
<dbReference type="GO" id="GO:1903806">
    <property type="term" value="P:L-isoleucine import across plasma membrane"/>
    <property type="evidence" value="ECO:0007669"/>
    <property type="project" value="TreeGrafter"/>
</dbReference>
<dbReference type="Proteomes" id="UP000885797">
    <property type="component" value="Unassembled WGS sequence"/>
</dbReference>
<keyword evidence="1" id="KW-0813">Transport</keyword>
<proteinExistence type="predicted"/>
<evidence type="ECO:0000256" key="1">
    <source>
        <dbReference type="ARBA" id="ARBA00022448"/>
    </source>
</evidence>
<comment type="caution">
    <text evidence="5">The sequence shown here is derived from an EMBL/GenBank/DDBJ whole genome shotgun (WGS) entry which is preliminary data.</text>
</comment>
<dbReference type="PANTHER" id="PTHR45772">
    <property type="entry name" value="CONSERVED COMPONENT OF ABC TRANSPORTER FOR NATURAL AMINO ACIDS-RELATED"/>
    <property type="match status" value="1"/>
</dbReference>
<dbReference type="InterPro" id="IPR027417">
    <property type="entry name" value="P-loop_NTPase"/>
</dbReference>
<evidence type="ECO:0000256" key="2">
    <source>
        <dbReference type="ARBA" id="ARBA00022741"/>
    </source>
</evidence>
<dbReference type="Pfam" id="PF12399">
    <property type="entry name" value="BCA_ABC_TP_C"/>
    <property type="match status" value="1"/>
</dbReference>
<dbReference type="InterPro" id="IPR003593">
    <property type="entry name" value="AAA+_ATPase"/>
</dbReference>
<dbReference type="GO" id="GO:0005524">
    <property type="term" value="F:ATP binding"/>
    <property type="evidence" value="ECO:0007669"/>
    <property type="project" value="UniProtKB-KW"/>
</dbReference>
<reference evidence="5" key="1">
    <citation type="journal article" date="2020" name="mSystems">
        <title>Genome- and Community-Level Interaction Insights into Carbon Utilization and Element Cycling Functions of Hydrothermarchaeota in Hydrothermal Sediment.</title>
        <authorList>
            <person name="Zhou Z."/>
            <person name="Liu Y."/>
            <person name="Xu W."/>
            <person name="Pan J."/>
            <person name="Luo Z.H."/>
            <person name="Li M."/>
        </authorList>
    </citation>
    <scope>NUCLEOTIDE SEQUENCE [LARGE SCALE GENOMIC DNA]</scope>
    <source>
        <strain evidence="5">HyVt-503</strain>
    </source>
</reference>
<dbReference type="GO" id="GO:1903805">
    <property type="term" value="P:L-valine import across plasma membrane"/>
    <property type="evidence" value="ECO:0007669"/>
    <property type="project" value="TreeGrafter"/>
</dbReference>
<feature type="domain" description="ABC transporter" evidence="4">
    <location>
        <begin position="5"/>
        <end position="252"/>
    </location>
</feature>
<keyword evidence="2" id="KW-0547">Nucleotide-binding</keyword>
<evidence type="ECO:0000256" key="3">
    <source>
        <dbReference type="ARBA" id="ARBA00022840"/>
    </source>
</evidence>
<dbReference type="SMART" id="SM00382">
    <property type="entry name" value="AAA"/>
    <property type="match status" value="1"/>
</dbReference>
<dbReference type="GO" id="GO:0015808">
    <property type="term" value="P:L-alanine transport"/>
    <property type="evidence" value="ECO:0007669"/>
    <property type="project" value="TreeGrafter"/>
</dbReference>
<evidence type="ECO:0000313" key="5">
    <source>
        <dbReference type="EMBL" id="HFC46762.1"/>
    </source>
</evidence>
<protein>
    <submittedName>
        <fullName evidence="5">ABC transporter ATP-binding protein</fullName>
    </submittedName>
</protein>
<dbReference type="SUPFAM" id="SSF52540">
    <property type="entry name" value="P-loop containing nucleoside triphosphate hydrolases"/>
    <property type="match status" value="1"/>
</dbReference>
<dbReference type="GO" id="GO:0042941">
    <property type="term" value="P:D-alanine transmembrane transport"/>
    <property type="evidence" value="ECO:0007669"/>
    <property type="project" value="TreeGrafter"/>
</dbReference>
<keyword evidence="3 5" id="KW-0067">ATP-binding</keyword>
<dbReference type="Pfam" id="PF00005">
    <property type="entry name" value="ABC_tran"/>
    <property type="match status" value="1"/>
</dbReference>
<dbReference type="GO" id="GO:0005886">
    <property type="term" value="C:plasma membrane"/>
    <property type="evidence" value="ECO:0007669"/>
    <property type="project" value="TreeGrafter"/>
</dbReference>
<dbReference type="AlphaFoldDB" id="A0A7V2SVL9"/>
<dbReference type="PROSITE" id="PS50893">
    <property type="entry name" value="ABC_TRANSPORTER_2"/>
    <property type="match status" value="1"/>
</dbReference>
<dbReference type="CDD" id="cd03219">
    <property type="entry name" value="ABC_Mj1267_LivG_branched"/>
    <property type="match status" value="1"/>
</dbReference>
<organism evidence="5">
    <name type="scientific">Dissulfuribacter thermophilus</name>
    <dbReference type="NCBI Taxonomy" id="1156395"/>
    <lineage>
        <taxon>Bacteria</taxon>
        <taxon>Pseudomonadati</taxon>
        <taxon>Thermodesulfobacteriota</taxon>
        <taxon>Dissulfuribacteria</taxon>
        <taxon>Dissulfuribacterales</taxon>
        <taxon>Dissulfuribacteraceae</taxon>
        <taxon>Dissulfuribacter</taxon>
    </lineage>
</organism>
<dbReference type="GO" id="GO:0015192">
    <property type="term" value="F:L-phenylalanine transmembrane transporter activity"/>
    <property type="evidence" value="ECO:0007669"/>
    <property type="project" value="TreeGrafter"/>
</dbReference>
<dbReference type="Gene3D" id="3.40.50.300">
    <property type="entry name" value="P-loop containing nucleotide triphosphate hydrolases"/>
    <property type="match status" value="1"/>
</dbReference>
<dbReference type="InterPro" id="IPR003439">
    <property type="entry name" value="ABC_transporter-like_ATP-bd"/>
</dbReference>
<dbReference type="InterPro" id="IPR032823">
    <property type="entry name" value="BCA_ABC_TP_C"/>
</dbReference>
<sequence>MSALLEVNSVSRRFGGVEALKDITFSVHGGEIFSIIGPNGAGKTTLFNLLTGVFYADEGSILFNSHDITRKKTFEIARLGIQRTFQNLQIFLNMNCIENVKTACHTRISSGMISGCLRLRKVIREERIVKKWAMEALDFVGMKDLALAPSDTLPYGLLKRLEIARALAAKPSLILLDEPAAGLNDTETLEMRHLIESISRSGITVMLVEHNMSLVMEISHRIMVLNYGQCLKLGTPTEVQKDPEVIAAYLGEAAG</sequence>
<accession>A0A7V2SVL9</accession>
<evidence type="ECO:0000259" key="4">
    <source>
        <dbReference type="PROSITE" id="PS50893"/>
    </source>
</evidence>
<gene>
    <name evidence="5" type="ORF">ENJ63_02645</name>
</gene>